<organism evidence="2 3">
    <name type="scientific">Bythopirellula goksoeyrii</name>
    <dbReference type="NCBI Taxonomy" id="1400387"/>
    <lineage>
        <taxon>Bacteria</taxon>
        <taxon>Pseudomonadati</taxon>
        <taxon>Planctomycetota</taxon>
        <taxon>Planctomycetia</taxon>
        <taxon>Pirellulales</taxon>
        <taxon>Lacipirellulaceae</taxon>
        <taxon>Bythopirellula</taxon>
    </lineage>
</organism>
<feature type="transmembrane region" description="Helical" evidence="1">
    <location>
        <begin position="12"/>
        <end position="45"/>
    </location>
</feature>
<keyword evidence="1" id="KW-0812">Transmembrane</keyword>
<feature type="transmembrane region" description="Helical" evidence="1">
    <location>
        <begin position="66"/>
        <end position="83"/>
    </location>
</feature>
<name>A0A5B9QK36_9BACT</name>
<protein>
    <submittedName>
        <fullName evidence="2">Uncharacterized protein</fullName>
    </submittedName>
</protein>
<gene>
    <name evidence="2" type="ORF">Pr1d_52980</name>
</gene>
<proteinExistence type="predicted"/>
<keyword evidence="1" id="KW-0472">Membrane</keyword>
<keyword evidence="1" id="KW-1133">Transmembrane helix</keyword>
<dbReference type="AlphaFoldDB" id="A0A5B9QK36"/>
<accession>A0A5B9QK36</accession>
<reference evidence="2 3" key="1">
    <citation type="submission" date="2019-08" db="EMBL/GenBank/DDBJ databases">
        <title>Deep-cultivation of Planctomycetes and their phenomic and genomic characterization uncovers novel biology.</title>
        <authorList>
            <person name="Wiegand S."/>
            <person name="Jogler M."/>
            <person name="Boedeker C."/>
            <person name="Pinto D."/>
            <person name="Vollmers J."/>
            <person name="Rivas-Marin E."/>
            <person name="Kohn T."/>
            <person name="Peeters S.H."/>
            <person name="Heuer A."/>
            <person name="Rast P."/>
            <person name="Oberbeckmann S."/>
            <person name="Bunk B."/>
            <person name="Jeske O."/>
            <person name="Meyerdierks A."/>
            <person name="Storesund J.E."/>
            <person name="Kallscheuer N."/>
            <person name="Luecker S."/>
            <person name="Lage O.M."/>
            <person name="Pohl T."/>
            <person name="Merkel B.J."/>
            <person name="Hornburger P."/>
            <person name="Mueller R.-W."/>
            <person name="Bruemmer F."/>
            <person name="Labrenz M."/>
            <person name="Spormann A.M."/>
            <person name="Op den Camp H."/>
            <person name="Overmann J."/>
            <person name="Amann R."/>
            <person name="Jetten M.S.M."/>
            <person name="Mascher T."/>
            <person name="Medema M.H."/>
            <person name="Devos D.P."/>
            <person name="Kaster A.-K."/>
            <person name="Ovreas L."/>
            <person name="Rohde M."/>
            <person name="Galperin M.Y."/>
            <person name="Jogler C."/>
        </authorList>
    </citation>
    <scope>NUCLEOTIDE SEQUENCE [LARGE SCALE GENOMIC DNA]</scope>
    <source>
        <strain evidence="2 3">Pr1d</strain>
    </source>
</reference>
<dbReference type="EMBL" id="CP042913">
    <property type="protein sequence ID" value="QEG37950.1"/>
    <property type="molecule type" value="Genomic_DNA"/>
</dbReference>
<dbReference type="Proteomes" id="UP000323917">
    <property type="component" value="Chromosome"/>
</dbReference>
<evidence type="ECO:0000256" key="1">
    <source>
        <dbReference type="SAM" id="Phobius"/>
    </source>
</evidence>
<evidence type="ECO:0000313" key="2">
    <source>
        <dbReference type="EMBL" id="QEG37950.1"/>
    </source>
</evidence>
<dbReference type="KEGG" id="bgok:Pr1d_52980"/>
<dbReference type="RefSeq" id="WP_148076116.1">
    <property type="nucleotide sequence ID" value="NZ_CP042913.1"/>
</dbReference>
<sequence>MKMPSIEDCGPVLIGTGLAVVLAAQLWPGIPIAAAIALIGCGATYVSHKAATAGLADSLRHQRWRLCGSLLVYGALVGLAVGAELDLRFNTIFVADALLALLLLLSAVQSVFHRTDSSSTW</sequence>
<feature type="transmembrane region" description="Helical" evidence="1">
    <location>
        <begin position="89"/>
        <end position="112"/>
    </location>
</feature>
<evidence type="ECO:0000313" key="3">
    <source>
        <dbReference type="Proteomes" id="UP000323917"/>
    </source>
</evidence>
<keyword evidence="3" id="KW-1185">Reference proteome</keyword>